<dbReference type="RefSeq" id="WP_346104482.1">
    <property type="nucleotide sequence ID" value="NZ_BAAAMU010000015.1"/>
</dbReference>
<keyword evidence="2" id="KW-1185">Reference proteome</keyword>
<evidence type="ECO:0000313" key="2">
    <source>
        <dbReference type="Proteomes" id="UP001500064"/>
    </source>
</evidence>
<proteinExistence type="predicted"/>
<comment type="caution">
    <text evidence="1">The sequence shown here is derived from an EMBL/GenBank/DDBJ whole genome shotgun (WGS) entry which is preliminary data.</text>
</comment>
<organism evidence="1 2">
    <name type="scientific">Nonomuraea maheshkhaliensis</name>
    <dbReference type="NCBI Taxonomy" id="419590"/>
    <lineage>
        <taxon>Bacteria</taxon>
        <taxon>Bacillati</taxon>
        <taxon>Actinomycetota</taxon>
        <taxon>Actinomycetes</taxon>
        <taxon>Streptosporangiales</taxon>
        <taxon>Streptosporangiaceae</taxon>
        <taxon>Nonomuraea</taxon>
    </lineage>
</organism>
<name>A0ABP4QZV6_9ACTN</name>
<protein>
    <submittedName>
        <fullName evidence="1">Uncharacterized protein</fullName>
    </submittedName>
</protein>
<evidence type="ECO:0000313" key="1">
    <source>
        <dbReference type="EMBL" id="GAA1628377.1"/>
    </source>
</evidence>
<reference evidence="2" key="1">
    <citation type="journal article" date="2019" name="Int. J. Syst. Evol. Microbiol.">
        <title>The Global Catalogue of Microorganisms (GCM) 10K type strain sequencing project: providing services to taxonomists for standard genome sequencing and annotation.</title>
        <authorList>
            <consortium name="The Broad Institute Genomics Platform"/>
            <consortium name="The Broad Institute Genome Sequencing Center for Infectious Disease"/>
            <person name="Wu L."/>
            <person name="Ma J."/>
        </authorList>
    </citation>
    <scope>NUCLEOTIDE SEQUENCE [LARGE SCALE GENOMIC DNA]</scope>
    <source>
        <strain evidence="2">JCM 13929</strain>
    </source>
</reference>
<dbReference type="Proteomes" id="UP001500064">
    <property type="component" value="Unassembled WGS sequence"/>
</dbReference>
<gene>
    <name evidence="1" type="ORF">GCM10009733_026400</name>
</gene>
<accession>A0ABP4QZV6</accession>
<dbReference type="EMBL" id="BAAAMU010000015">
    <property type="protein sequence ID" value="GAA1628377.1"/>
    <property type="molecule type" value="Genomic_DNA"/>
</dbReference>
<sequence>MSAESLLTQDPLKWKVAWRLEKYWGDDIGPDALPYDVIEREGNALMHGGASAIWQMLIGNGTAAASQPLTYYNEANAHLGVGDSTTAEAKTQTDLQAATNKLRKAMDAGFPQHTDGTGGTTNSTITFRATFATSEANHAWNEWAIFNGAAGGRMLNSR</sequence>